<dbReference type="CDD" id="cd08646">
    <property type="entry name" value="FMT_core_Met-tRNA-FMT_N"/>
    <property type="match status" value="1"/>
</dbReference>
<dbReference type="SUPFAM" id="SSF50486">
    <property type="entry name" value="FMT C-terminal domain-like"/>
    <property type="match status" value="1"/>
</dbReference>
<dbReference type="Pfam" id="PF00551">
    <property type="entry name" value="Formyl_trans_N"/>
    <property type="match status" value="1"/>
</dbReference>
<proteinExistence type="inferred from homology"/>
<protein>
    <recommendedName>
        <fullName evidence="1 2">Methionyl-tRNA formyltransferase</fullName>
        <ecNumber evidence="1 2">2.1.2.9</ecNumber>
    </recommendedName>
</protein>
<evidence type="ECO:0000256" key="1">
    <source>
        <dbReference type="ARBA" id="ARBA00012261"/>
    </source>
</evidence>
<dbReference type="InterPro" id="IPR011034">
    <property type="entry name" value="Formyl_transferase-like_C_sf"/>
</dbReference>
<evidence type="ECO:0000313" key="4">
    <source>
        <dbReference type="EMBL" id="OHA28056.1"/>
    </source>
</evidence>
<evidence type="ECO:0000313" key="5">
    <source>
        <dbReference type="Proteomes" id="UP000177943"/>
    </source>
</evidence>
<dbReference type="InterPro" id="IPR041711">
    <property type="entry name" value="Met-tRNA-FMT_N"/>
</dbReference>
<dbReference type="GO" id="GO:0004479">
    <property type="term" value="F:methionyl-tRNA formyltransferase activity"/>
    <property type="evidence" value="ECO:0007669"/>
    <property type="project" value="UniProtKB-UniRule"/>
</dbReference>
<dbReference type="InterPro" id="IPR002376">
    <property type="entry name" value="Formyl_transf_N"/>
</dbReference>
<comment type="function">
    <text evidence="2">Attaches a formyl group to the free amino group of methionyl-tRNA(fMet). The formyl group appears to play a dual role in the initiator identity of N-formylmethionyl-tRNA by promoting its recognition by IF2 and preventing the misappropriation of this tRNA by the elongation apparatus.</text>
</comment>
<keyword evidence="2" id="KW-0648">Protein biosynthesis</keyword>
<dbReference type="InterPro" id="IPR001555">
    <property type="entry name" value="GART_AS"/>
</dbReference>
<dbReference type="EMBL" id="MHRP01000001">
    <property type="protein sequence ID" value="OHA28056.1"/>
    <property type="molecule type" value="Genomic_DNA"/>
</dbReference>
<dbReference type="EC" id="2.1.2.9" evidence="1 2"/>
<dbReference type="InterPro" id="IPR036477">
    <property type="entry name" value="Formyl_transf_N_sf"/>
</dbReference>
<evidence type="ECO:0000256" key="2">
    <source>
        <dbReference type="HAMAP-Rule" id="MF_00182"/>
    </source>
</evidence>
<dbReference type="NCBIfam" id="TIGR00460">
    <property type="entry name" value="fmt"/>
    <property type="match status" value="1"/>
</dbReference>
<dbReference type="Gene3D" id="3.40.50.12230">
    <property type="match status" value="1"/>
</dbReference>
<dbReference type="PANTHER" id="PTHR11138">
    <property type="entry name" value="METHIONYL-TRNA FORMYLTRANSFERASE"/>
    <property type="match status" value="1"/>
</dbReference>
<dbReference type="Proteomes" id="UP000177943">
    <property type="component" value="Unassembled WGS sequence"/>
</dbReference>
<accession>A0A1G2MW11</accession>
<gene>
    <name evidence="2" type="primary">fmt</name>
    <name evidence="4" type="ORF">A3D56_00050</name>
</gene>
<organism evidence="4 5">
    <name type="scientific">Candidatus Taylorbacteria bacterium RIFCSPHIGHO2_02_FULL_45_35</name>
    <dbReference type="NCBI Taxonomy" id="1802311"/>
    <lineage>
        <taxon>Bacteria</taxon>
        <taxon>Candidatus Tayloriibacteriota</taxon>
    </lineage>
</organism>
<dbReference type="InterPro" id="IPR005794">
    <property type="entry name" value="Fmt"/>
</dbReference>
<name>A0A1G2MW11_9BACT</name>
<comment type="caution">
    <text evidence="4">The sequence shown here is derived from an EMBL/GenBank/DDBJ whole genome shotgun (WGS) entry which is preliminary data.</text>
</comment>
<dbReference type="AlphaFoldDB" id="A0A1G2MW11"/>
<feature type="binding site" evidence="2">
    <location>
        <begin position="110"/>
        <end position="113"/>
    </location>
    <ligand>
        <name>(6S)-5,6,7,8-tetrahydrofolate</name>
        <dbReference type="ChEBI" id="CHEBI:57453"/>
    </ligand>
</feature>
<dbReference type="PANTHER" id="PTHR11138:SF5">
    <property type="entry name" value="METHIONYL-TRNA FORMYLTRANSFERASE, MITOCHONDRIAL"/>
    <property type="match status" value="1"/>
</dbReference>
<evidence type="ECO:0000259" key="3">
    <source>
        <dbReference type="Pfam" id="PF00551"/>
    </source>
</evidence>
<dbReference type="SUPFAM" id="SSF53328">
    <property type="entry name" value="Formyltransferase"/>
    <property type="match status" value="1"/>
</dbReference>
<feature type="domain" description="Formyl transferase N-terminal" evidence="3">
    <location>
        <begin position="5"/>
        <end position="179"/>
    </location>
</feature>
<comment type="catalytic activity">
    <reaction evidence="2">
        <text>L-methionyl-tRNA(fMet) + (6R)-10-formyltetrahydrofolate = N-formyl-L-methionyl-tRNA(fMet) + (6S)-5,6,7,8-tetrahydrofolate + H(+)</text>
        <dbReference type="Rhea" id="RHEA:24380"/>
        <dbReference type="Rhea" id="RHEA-COMP:9952"/>
        <dbReference type="Rhea" id="RHEA-COMP:9953"/>
        <dbReference type="ChEBI" id="CHEBI:15378"/>
        <dbReference type="ChEBI" id="CHEBI:57453"/>
        <dbReference type="ChEBI" id="CHEBI:78530"/>
        <dbReference type="ChEBI" id="CHEBI:78844"/>
        <dbReference type="ChEBI" id="CHEBI:195366"/>
        <dbReference type="EC" id="2.1.2.9"/>
    </reaction>
</comment>
<sequence length="283" mass="31836">MKPTIAFFGTSTFSLGVLDELERRKVLPSLIVTRRDRPKGRGLKVTPPPIKKWADIRKIEVLQPDALDGQFLEELKKRPLDLFIVASYGKIIPKKILDIPKHGSLNVHPSLLPKFRGPTPIQSAILNGEKETGVTIMKMDEKMDHGPIIKKEKVLVEMETVNAQELEDILAKEGARILADSIPDWLSGKTKAIPQNEAEATYTKKLGKTDGKIDFSESGETNWRKIRAFKGTIGTYFIAEKNGTEVRVKITEARFENGTLVIEKVLPESKKEMPYQSFMKSLQ</sequence>
<keyword evidence="2 4" id="KW-0808">Transferase</keyword>
<reference evidence="4 5" key="1">
    <citation type="journal article" date="2016" name="Nat. Commun.">
        <title>Thousands of microbial genomes shed light on interconnected biogeochemical processes in an aquifer system.</title>
        <authorList>
            <person name="Anantharaman K."/>
            <person name="Brown C.T."/>
            <person name="Hug L.A."/>
            <person name="Sharon I."/>
            <person name="Castelle C.J."/>
            <person name="Probst A.J."/>
            <person name="Thomas B.C."/>
            <person name="Singh A."/>
            <person name="Wilkins M.J."/>
            <person name="Karaoz U."/>
            <person name="Brodie E.L."/>
            <person name="Williams K.H."/>
            <person name="Hubbard S.S."/>
            <person name="Banfield J.F."/>
        </authorList>
    </citation>
    <scope>NUCLEOTIDE SEQUENCE [LARGE SCALE GENOMIC DNA]</scope>
</reference>
<dbReference type="HAMAP" id="MF_00182">
    <property type="entry name" value="Formyl_trans"/>
    <property type="match status" value="1"/>
</dbReference>
<dbReference type="PROSITE" id="PS00373">
    <property type="entry name" value="GART"/>
    <property type="match status" value="1"/>
</dbReference>
<comment type="similarity">
    <text evidence="2">Belongs to the Fmt family.</text>
</comment>